<dbReference type="Gene3D" id="3.40.190.150">
    <property type="entry name" value="Bordetella uptake gene, domain 1"/>
    <property type="match status" value="1"/>
</dbReference>
<name>A0A1M7AI17_9RHOB</name>
<dbReference type="EMBL" id="FRBR01000002">
    <property type="protein sequence ID" value="SHL42267.1"/>
    <property type="molecule type" value="Genomic_DNA"/>
</dbReference>
<dbReference type="AlphaFoldDB" id="A0A1M7AI17"/>
<dbReference type="CDD" id="cd07012">
    <property type="entry name" value="PBP2_Bug_TTT"/>
    <property type="match status" value="1"/>
</dbReference>
<comment type="similarity">
    <text evidence="1">Belongs to the UPF0065 (bug) family.</text>
</comment>
<feature type="signal peptide" evidence="2">
    <location>
        <begin position="1"/>
        <end position="27"/>
    </location>
</feature>
<accession>A0A1M7AI17</accession>
<dbReference type="STRING" id="337701.SAMN05444398_102336"/>
<protein>
    <submittedName>
        <fullName evidence="3">Tripartite-type tricarboxylate transporter, receptor component TctC</fullName>
    </submittedName>
</protein>
<reference evidence="3 4" key="1">
    <citation type="submission" date="2016-11" db="EMBL/GenBank/DDBJ databases">
        <authorList>
            <person name="Jaros S."/>
            <person name="Januszkiewicz K."/>
            <person name="Wedrychowicz H."/>
        </authorList>
    </citation>
    <scope>NUCLEOTIDE SEQUENCE [LARGE SCALE GENOMIC DNA]</scope>
    <source>
        <strain evidence="3 4">DSM 29589</strain>
    </source>
</reference>
<evidence type="ECO:0000313" key="4">
    <source>
        <dbReference type="Proteomes" id="UP000183974"/>
    </source>
</evidence>
<dbReference type="SUPFAM" id="SSF53850">
    <property type="entry name" value="Periplasmic binding protein-like II"/>
    <property type="match status" value="1"/>
</dbReference>
<dbReference type="PANTHER" id="PTHR42928:SF5">
    <property type="entry name" value="BLR1237 PROTEIN"/>
    <property type="match status" value="1"/>
</dbReference>
<feature type="chain" id="PRO_5012070798" evidence="2">
    <location>
        <begin position="28"/>
        <end position="325"/>
    </location>
</feature>
<proteinExistence type="inferred from homology"/>
<evidence type="ECO:0000256" key="2">
    <source>
        <dbReference type="SAM" id="SignalP"/>
    </source>
</evidence>
<keyword evidence="4" id="KW-1185">Reference proteome</keyword>
<evidence type="ECO:0000256" key="1">
    <source>
        <dbReference type="ARBA" id="ARBA00006987"/>
    </source>
</evidence>
<dbReference type="InterPro" id="IPR042100">
    <property type="entry name" value="Bug_dom1"/>
</dbReference>
<keyword evidence="2" id="KW-0732">Signal</keyword>
<dbReference type="InterPro" id="IPR005064">
    <property type="entry name" value="BUG"/>
</dbReference>
<organism evidence="3 4">
    <name type="scientific">Roseovarius pacificus</name>
    <dbReference type="NCBI Taxonomy" id="337701"/>
    <lineage>
        <taxon>Bacteria</taxon>
        <taxon>Pseudomonadati</taxon>
        <taxon>Pseudomonadota</taxon>
        <taxon>Alphaproteobacteria</taxon>
        <taxon>Rhodobacterales</taxon>
        <taxon>Roseobacteraceae</taxon>
        <taxon>Roseovarius</taxon>
    </lineage>
</organism>
<gene>
    <name evidence="3" type="ORF">SAMN05444398_102336</name>
</gene>
<dbReference type="Proteomes" id="UP000183974">
    <property type="component" value="Unassembled WGS sequence"/>
</dbReference>
<dbReference type="Pfam" id="PF03401">
    <property type="entry name" value="TctC"/>
    <property type="match status" value="1"/>
</dbReference>
<dbReference type="PIRSF" id="PIRSF017082">
    <property type="entry name" value="YflP"/>
    <property type="match status" value="1"/>
</dbReference>
<dbReference type="Gene3D" id="3.40.190.10">
    <property type="entry name" value="Periplasmic binding protein-like II"/>
    <property type="match status" value="1"/>
</dbReference>
<keyword evidence="3" id="KW-0675">Receptor</keyword>
<evidence type="ECO:0000313" key="3">
    <source>
        <dbReference type="EMBL" id="SHL42267.1"/>
    </source>
</evidence>
<sequence>MKINRRRFSALAMSLAAFGMSGGPVLAQDDWPADAITVVVAYPAGGGTDTAIRAMTEIVTEELGQPILVQNVGGAGGGVAASQVARENADGYTLLATNSTSITLAPLVQKGLYDMDSFDHVAILGDFQNAIFTGPDQPYNTLDELIETVKSEGRAMTYASQLAIDRLLMHYIAKERDFELRPVPVNGGSGAVQAVLAGDVDVAFSGGSWRPIVEAGDAKSLFAASYDRLKVAPDLTSMKDLEFEFGVTSRISLHAPAGVPAERLEKISAAFGKAVNGEMAQRVGEKRSMDMTFRGYDEAGKLMQQERETYEHILDAVGPETLKGQ</sequence>
<dbReference type="PANTHER" id="PTHR42928">
    <property type="entry name" value="TRICARBOXYLATE-BINDING PROTEIN"/>
    <property type="match status" value="1"/>
</dbReference>